<organism evidence="5 6">
    <name type="scientific">Acromyrmex insinuator</name>
    <dbReference type="NCBI Taxonomy" id="230686"/>
    <lineage>
        <taxon>Eukaryota</taxon>
        <taxon>Metazoa</taxon>
        <taxon>Ecdysozoa</taxon>
        <taxon>Arthropoda</taxon>
        <taxon>Hexapoda</taxon>
        <taxon>Insecta</taxon>
        <taxon>Pterygota</taxon>
        <taxon>Neoptera</taxon>
        <taxon>Endopterygota</taxon>
        <taxon>Hymenoptera</taxon>
        <taxon>Apocrita</taxon>
        <taxon>Aculeata</taxon>
        <taxon>Formicoidea</taxon>
        <taxon>Formicidae</taxon>
        <taxon>Myrmicinae</taxon>
        <taxon>Acromyrmex</taxon>
    </lineage>
</organism>
<protein>
    <recommendedName>
        <fullName evidence="2">alpha-glucosidase</fullName>
        <ecNumber evidence="2">3.2.1.20</ecNumber>
    </recommendedName>
</protein>
<dbReference type="SUPFAM" id="SSF51445">
    <property type="entry name" value="(Trans)glycosidases"/>
    <property type="match status" value="1"/>
</dbReference>
<dbReference type="AlphaFoldDB" id="A0A836JFH0"/>
<sequence>MLESQSRVILLDLLLMIVLISEEITNQGSKHRFFYQIYPRSFMDSDNDGVGDLITSKLNYLKEPGIGAIWLVDFGYDILDFKDIEKLFNTLMDFENLIKQTKKIGLKVILDFVFNHTSDEHYWFQVSLNRTGKYEHYYTYRQMYVVRLGFSNAYKQWYFHQFHWRTETYTSLENTIKYYNYGSHIPFNFNFIINVDSVRLLKLGYQFMIIIPT</sequence>
<dbReference type="Gene3D" id="3.90.400.10">
    <property type="entry name" value="Oligo-1,6-glucosidase, Domain 2"/>
    <property type="match status" value="1"/>
</dbReference>
<evidence type="ECO:0000313" key="5">
    <source>
        <dbReference type="EMBL" id="KAG5309439.1"/>
    </source>
</evidence>
<dbReference type="PANTHER" id="PTHR10357:SF234">
    <property type="entry name" value="MALTASE A2-RELATED"/>
    <property type="match status" value="1"/>
</dbReference>
<keyword evidence="3" id="KW-0732">Signal</keyword>
<dbReference type="Proteomes" id="UP000667349">
    <property type="component" value="Unassembled WGS sequence"/>
</dbReference>
<dbReference type="InterPro" id="IPR045857">
    <property type="entry name" value="O16G_dom_2"/>
</dbReference>
<feature type="chain" id="PRO_5032365370" description="alpha-glucosidase" evidence="3">
    <location>
        <begin position="22"/>
        <end position="213"/>
    </location>
</feature>
<dbReference type="Gene3D" id="3.20.20.80">
    <property type="entry name" value="Glycosidases"/>
    <property type="match status" value="1"/>
</dbReference>
<feature type="signal peptide" evidence="3">
    <location>
        <begin position="1"/>
        <end position="21"/>
    </location>
</feature>
<reference evidence="5" key="1">
    <citation type="submission" date="2020-02" db="EMBL/GenBank/DDBJ databases">
        <title>Relaxed selection underlies rapid genomic changes in the transitions from sociality to social parasitism in ants.</title>
        <authorList>
            <person name="Bi X."/>
        </authorList>
    </citation>
    <scope>NUCLEOTIDE SEQUENCE</scope>
    <source>
        <strain evidence="5">BGI-DK2013a</strain>
        <tissue evidence="5">Whole body</tissue>
    </source>
</reference>
<dbReference type="EC" id="3.2.1.20" evidence="2"/>
<comment type="caution">
    <text evidence="5">The sequence shown here is derived from an EMBL/GenBank/DDBJ whole genome shotgun (WGS) entry which is preliminary data.</text>
</comment>
<dbReference type="Pfam" id="PF00128">
    <property type="entry name" value="Alpha-amylase"/>
    <property type="match status" value="1"/>
</dbReference>
<keyword evidence="6" id="KW-1185">Reference proteome</keyword>
<dbReference type="SMART" id="SM00642">
    <property type="entry name" value="Aamy"/>
    <property type="match status" value="1"/>
</dbReference>
<accession>A0A836JFH0</accession>
<evidence type="ECO:0000256" key="2">
    <source>
        <dbReference type="ARBA" id="ARBA00012741"/>
    </source>
</evidence>
<dbReference type="EMBL" id="JAANHZ010000593">
    <property type="protein sequence ID" value="KAG5309439.1"/>
    <property type="molecule type" value="Genomic_DNA"/>
</dbReference>
<name>A0A836JFH0_9HYME</name>
<dbReference type="InterPro" id="IPR006047">
    <property type="entry name" value="GH13_cat_dom"/>
</dbReference>
<evidence type="ECO:0000256" key="1">
    <source>
        <dbReference type="ARBA" id="ARBA00001657"/>
    </source>
</evidence>
<evidence type="ECO:0000259" key="4">
    <source>
        <dbReference type="SMART" id="SM00642"/>
    </source>
</evidence>
<comment type="catalytic activity">
    <reaction evidence="1">
        <text>Hydrolysis of terminal, non-reducing (1-&gt;4)-linked alpha-D-glucose residues with release of alpha-D-glucose.</text>
        <dbReference type="EC" id="3.2.1.20"/>
    </reaction>
</comment>
<dbReference type="InterPro" id="IPR017853">
    <property type="entry name" value="GH"/>
</dbReference>
<feature type="non-terminal residue" evidence="5">
    <location>
        <position position="213"/>
    </location>
</feature>
<gene>
    <name evidence="5" type="primary">Malb1_1</name>
    <name evidence="5" type="ORF">G6Z75_0003641</name>
</gene>
<evidence type="ECO:0000313" key="6">
    <source>
        <dbReference type="Proteomes" id="UP000667349"/>
    </source>
</evidence>
<dbReference type="PANTHER" id="PTHR10357">
    <property type="entry name" value="ALPHA-AMYLASE FAMILY MEMBER"/>
    <property type="match status" value="1"/>
</dbReference>
<feature type="non-terminal residue" evidence="5">
    <location>
        <position position="1"/>
    </location>
</feature>
<evidence type="ECO:0000256" key="3">
    <source>
        <dbReference type="SAM" id="SignalP"/>
    </source>
</evidence>
<proteinExistence type="predicted"/>
<dbReference type="GO" id="GO:0005975">
    <property type="term" value="P:carbohydrate metabolic process"/>
    <property type="evidence" value="ECO:0007669"/>
    <property type="project" value="InterPro"/>
</dbReference>
<feature type="domain" description="Glycosyl hydrolase family 13 catalytic" evidence="4">
    <location>
        <begin position="36"/>
        <end position="213"/>
    </location>
</feature>
<dbReference type="GO" id="GO:0004558">
    <property type="term" value="F:alpha-1,4-glucosidase activity"/>
    <property type="evidence" value="ECO:0007669"/>
    <property type="project" value="UniProtKB-EC"/>
</dbReference>